<proteinExistence type="predicted"/>
<name>A0ABR1RQ89_9PEZI</name>
<organism evidence="1 2">
    <name type="scientific">Apiospora marii</name>
    <dbReference type="NCBI Taxonomy" id="335849"/>
    <lineage>
        <taxon>Eukaryota</taxon>
        <taxon>Fungi</taxon>
        <taxon>Dikarya</taxon>
        <taxon>Ascomycota</taxon>
        <taxon>Pezizomycotina</taxon>
        <taxon>Sordariomycetes</taxon>
        <taxon>Xylariomycetidae</taxon>
        <taxon>Amphisphaeriales</taxon>
        <taxon>Apiosporaceae</taxon>
        <taxon>Apiospora</taxon>
    </lineage>
</organism>
<evidence type="ECO:0000313" key="2">
    <source>
        <dbReference type="Proteomes" id="UP001396898"/>
    </source>
</evidence>
<reference evidence="1 2" key="1">
    <citation type="submission" date="2023-01" db="EMBL/GenBank/DDBJ databases">
        <title>Analysis of 21 Apiospora genomes using comparative genomics revels a genus with tremendous synthesis potential of carbohydrate active enzymes and secondary metabolites.</title>
        <authorList>
            <person name="Sorensen T."/>
        </authorList>
    </citation>
    <scope>NUCLEOTIDE SEQUENCE [LARGE SCALE GENOMIC DNA]</scope>
    <source>
        <strain evidence="1 2">CBS 20057</strain>
    </source>
</reference>
<comment type="caution">
    <text evidence="1">The sequence shown here is derived from an EMBL/GenBank/DDBJ whole genome shotgun (WGS) entry which is preliminary data.</text>
</comment>
<dbReference type="EMBL" id="JAQQWI010000011">
    <property type="protein sequence ID" value="KAK8017130.1"/>
    <property type="molecule type" value="Genomic_DNA"/>
</dbReference>
<protein>
    <submittedName>
        <fullName evidence="1">Uncharacterized protein</fullName>
    </submittedName>
</protein>
<evidence type="ECO:0000313" key="1">
    <source>
        <dbReference type="EMBL" id="KAK8017130.1"/>
    </source>
</evidence>
<accession>A0ABR1RQ89</accession>
<sequence length="198" mass="21732">MQSHLSRFGSLCAQVSNLLRAPEFLRAAKYTGLAMGPTVALVAALAVTHALGNVVLNVPQPPACAGSYKQLSVDVSAYYNAWDIGESNVTTTTTTQFVSYEQKSVAAVVAAGMNTTTEDSTGLPIQVPLHLDLGRVLDGNRVFFHVNLRCHAGPLTLSRRDHYYVRDGLRWNNVGWRPPVLEPLSRDSAAWNKWILRR</sequence>
<keyword evidence="2" id="KW-1185">Reference proteome</keyword>
<gene>
    <name evidence="1" type="ORF">PG991_008206</name>
</gene>
<dbReference type="Proteomes" id="UP001396898">
    <property type="component" value="Unassembled WGS sequence"/>
</dbReference>